<keyword evidence="4 6" id="KW-0788">Thiol protease</keyword>
<dbReference type="GO" id="GO:0005737">
    <property type="term" value="C:cytoplasm"/>
    <property type="evidence" value="ECO:0007669"/>
    <property type="project" value="TreeGrafter"/>
</dbReference>
<evidence type="ECO:0000313" key="9">
    <source>
        <dbReference type="EMBL" id="KAG5666810.1"/>
    </source>
</evidence>
<protein>
    <recommendedName>
        <fullName evidence="8">Calpain catalytic domain-containing protein</fullName>
    </recommendedName>
</protein>
<dbReference type="CDD" id="cd00044">
    <property type="entry name" value="CysPc"/>
    <property type="match status" value="1"/>
</dbReference>
<accession>A0A9J6BAU6</accession>
<feature type="domain" description="Calpain catalytic" evidence="8">
    <location>
        <begin position="18"/>
        <end position="322"/>
    </location>
</feature>
<keyword evidence="10" id="KW-1185">Reference proteome</keyword>
<dbReference type="Gene3D" id="3.90.70.10">
    <property type="entry name" value="Cysteine proteinases"/>
    <property type="match status" value="1"/>
</dbReference>
<evidence type="ECO:0000256" key="7">
    <source>
        <dbReference type="SAM" id="Phobius"/>
    </source>
</evidence>
<keyword evidence="7" id="KW-1133">Transmembrane helix</keyword>
<dbReference type="OrthoDB" id="424753at2759"/>
<proteinExistence type="inferred from homology"/>
<evidence type="ECO:0000256" key="3">
    <source>
        <dbReference type="ARBA" id="ARBA00022801"/>
    </source>
</evidence>
<dbReference type="FunFam" id="3.90.70.10:FF:000001">
    <property type="entry name" value="Calpain-1 catalytic subunit"/>
    <property type="match status" value="1"/>
</dbReference>
<evidence type="ECO:0000256" key="5">
    <source>
        <dbReference type="PIRSR" id="PIRSR622684-1"/>
    </source>
</evidence>
<evidence type="ECO:0000256" key="4">
    <source>
        <dbReference type="ARBA" id="ARBA00022807"/>
    </source>
</evidence>
<dbReference type="PRINTS" id="PR00704">
    <property type="entry name" value="CALPAIN"/>
</dbReference>
<feature type="active site" evidence="5 6">
    <location>
        <position position="262"/>
    </location>
</feature>
<feature type="active site" evidence="5 6">
    <location>
        <position position="237"/>
    </location>
</feature>
<keyword evidence="7" id="KW-0812">Transmembrane</keyword>
<dbReference type="PANTHER" id="PTHR10183">
    <property type="entry name" value="CALPAIN"/>
    <property type="match status" value="1"/>
</dbReference>
<feature type="transmembrane region" description="Helical" evidence="7">
    <location>
        <begin position="535"/>
        <end position="556"/>
    </location>
</feature>
<dbReference type="PANTHER" id="PTHR10183:SF433">
    <property type="entry name" value="CALPAIN-A-RELATED"/>
    <property type="match status" value="1"/>
</dbReference>
<feature type="active site" evidence="5 6">
    <location>
        <position position="85"/>
    </location>
</feature>
<evidence type="ECO:0000256" key="6">
    <source>
        <dbReference type="PROSITE-ProRule" id="PRU00239"/>
    </source>
</evidence>
<keyword evidence="3 6" id="KW-0378">Hydrolase</keyword>
<organism evidence="9 10">
    <name type="scientific">Polypedilum vanderplanki</name>
    <name type="common">Sleeping chironomid midge</name>
    <dbReference type="NCBI Taxonomy" id="319348"/>
    <lineage>
        <taxon>Eukaryota</taxon>
        <taxon>Metazoa</taxon>
        <taxon>Ecdysozoa</taxon>
        <taxon>Arthropoda</taxon>
        <taxon>Hexapoda</taxon>
        <taxon>Insecta</taxon>
        <taxon>Pterygota</taxon>
        <taxon>Neoptera</taxon>
        <taxon>Endopterygota</taxon>
        <taxon>Diptera</taxon>
        <taxon>Nematocera</taxon>
        <taxon>Chironomoidea</taxon>
        <taxon>Chironomidae</taxon>
        <taxon>Chironominae</taxon>
        <taxon>Polypedilum</taxon>
        <taxon>Polypedilum</taxon>
    </lineage>
</organism>
<dbReference type="EMBL" id="JADBJN010000004">
    <property type="protein sequence ID" value="KAG5666810.1"/>
    <property type="molecule type" value="Genomic_DNA"/>
</dbReference>
<dbReference type="InterPro" id="IPR022684">
    <property type="entry name" value="Calpain_cysteine_protease"/>
</dbReference>
<keyword evidence="2 6" id="KW-0645">Protease</keyword>
<dbReference type="GO" id="GO:0006508">
    <property type="term" value="P:proteolysis"/>
    <property type="evidence" value="ECO:0007669"/>
    <property type="project" value="UniProtKB-KW"/>
</dbReference>
<gene>
    <name evidence="9" type="ORF">PVAND_014820</name>
</gene>
<sequence>MYSDSKIKPFAFSSSYVDFNDQNFLKIKQECLEAAKYFEDNQFPESKITKNAVWLRPGQIVKYPKLFVNGCSRFDLKQGNNLGNCWVIAAMANLAMHPKLLNQVVCIDNGDFDESYAGIFHFRFWHNAHWIDIVIDDRLPTQNEKLMFVRSTEENEFWSALLEKAYAKLYGGYDYIIGGFCNDALSNFTGGVTETYDLCNPDPKLFIMMKKSFERNTLMDVALLDPSKERLGLYSPHAYSITKVVTIKTLDDKEVDLIRIRNPWGNHVEWRGAWSDKSKNWENVSDEEKARIKFKVNTDGEFYMSFQDFLKSFDEIEICNLTPDLLDCTPRSDREWKMKSFIGTLNNDSHYFELFDPDDDDDLCTVVISICQFRENHEDALTEIYFQIKSKGELVLEKDLKNFAREKVCREYFKPGIYSIDVYGEDDYKYLLRIFYEDKIYYETSVAIENDFYEYFNIFDVDDIPEKMSIPKIICPIENDHNCYVYFENEKSQDRFEFKQNVEINKLPIVPKYQKNVKVQKSAKNSGLCMRMGKILVYIWLFFVIFGFFLIASLIYDTIKT</sequence>
<dbReference type="GO" id="GO:0004198">
    <property type="term" value="F:calcium-dependent cysteine-type endopeptidase activity"/>
    <property type="evidence" value="ECO:0007669"/>
    <property type="project" value="InterPro"/>
</dbReference>
<comment type="caution">
    <text evidence="9">The sequence shown here is derived from an EMBL/GenBank/DDBJ whole genome shotgun (WGS) entry which is preliminary data.</text>
</comment>
<comment type="similarity">
    <text evidence="1">Belongs to the peptidase C2 family.</text>
</comment>
<dbReference type="Pfam" id="PF00648">
    <property type="entry name" value="Peptidase_C2"/>
    <property type="match status" value="1"/>
</dbReference>
<dbReference type="InterPro" id="IPR038765">
    <property type="entry name" value="Papain-like_cys_pep_sf"/>
</dbReference>
<evidence type="ECO:0000256" key="2">
    <source>
        <dbReference type="ARBA" id="ARBA00022670"/>
    </source>
</evidence>
<name>A0A9J6BAU6_POLVA</name>
<evidence type="ECO:0000313" key="10">
    <source>
        <dbReference type="Proteomes" id="UP001107558"/>
    </source>
</evidence>
<dbReference type="Proteomes" id="UP001107558">
    <property type="component" value="Chromosome 4"/>
</dbReference>
<dbReference type="InterPro" id="IPR001300">
    <property type="entry name" value="Peptidase_C2_calpain_cat"/>
</dbReference>
<evidence type="ECO:0000259" key="8">
    <source>
        <dbReference type="PROSITE" id="PS50203"/>
    </source>
</evidence>
<keyword evidence="7" id="KW-0472">Membrane</keyword>
<dbReference type="AlphaFoldDB" id="A0A9J6BAU6"/>
<dbReference type="SUPFAM" id="SSF54001">
    <property type="entry name" value="Cysteine proteinases"/>
    <property type="match status" value="1"/>
</dbReference>
<evidence type="ECO:0000256" key="1">
    <source>
        <dbReference type="ARBA" id="ARBA00007623"/>
    </source>
</evidence>
<dbReference type="PROSITE" id="PS50203">
    <property type="entry name" value="CALPAIN_CAT"/>
    <property type="match status" value="1"/>
</dbReference>
<dbReference type="SMART" id="SM00230">
    <property type="entry name" value="CysPc"/>
    <property type="match status" value="1"/>
</dbReference>
<reference evidence="9" key="1">
    <citation type="submission" date="2021-03" db="EMBL/GenBank/DDBJ databases">
        <title>Chromosome level genome of the anhydrobiotic midge Polypedilum vanderplanki.</title>
        <authorList>
            <person name="Yoshida Y."/>
            <person name="Kikawada T."/>
            <person name="Gusev O."/>
        </authorList>
    </citation>
    <scope>NUCLEOTIDE SEQUENCE</scope>
    <source>
        <strain evidence="9">NIAS01</strain>
        <tissue evidence="9">Whole body or cell culture</tissue>
    </source>
</reference>